<accession>A0A6V7WF61</accession>
<protein>
    <submittedName>
        <fullName evidence="1">Uncharacterized protein</fullName>
    </submittedName>
</protein>
<sequence>MNIFYFDYQPLLKAKNDVKIVYYYLNKLFNCSFEYFYFREFIFNPELIQLLFGNAKQFYIQIFHHSSYSHNIENLLQFTLNHSIGEYLILNFRQDKDMEKYINILFKILTKGNILEKIHLSFYAFLDKLDYSLNISLLYYLIVEYIATSRDCLKMVPEIIFDFHISANIKLSERAEKVEIEQLNGVKYTNYQITNIFNPKVCFVFAETACDFSTFRLRISMKN</sequence>
<organism evidence="1 2">
    <name type="scientific">Meloidogyne enterolobii</name>
    <name type="common">Root-knot nematode worm</name>
    <name type="synonym">Meloidogyne mayaguensis</name>
    <dbReference type="NCBI Taxonomy" id="390850"/>
    <lineage>
        <taxon>Eukaryota</taxon>
        <taxon>Metazoa</taxon>
        <taxon>Ecdysozoa</taxon>
        <taxon>Nematoda</taxon>
        <taxon>Chromadorea</taxon>
        <taxon>Rhabditida</taxon>
        <taxon>Tylenchina</taxon>
        <taxon>Tylenchomorpha</taxon>
        <taxon>Tylenchoidea</taxon>
        <taxon>Meloidogynidae</taxon>
        <taxon>Meloidogyninae</taxon>
        <taxon>Meloidogyne</taxon>
    </lineage>
</organism>
<dbReference type="Proteomes" id="UP000580250">
    <property type="component" value="Unassembled WGS sequence"/>
</dbReference>
<dbReference type="EMBL" id="CAJEWN010000553">
    <property type="protein sequence ID" value="CAD2185637.1"/>
    <property type="molecule type" value="Genomic_DNA"/>
</dbReference>
<gene>
    <name evidence="1" type="ORF">MENT_LOCUS38081</name>
</gene>
<name>A0A6V7WF61_MELEN</name>
<proteinExistence type="predicted"/>
<comment type="caution">
    <text evidence="1">The sequence shown here is derived from an EMBL/GenBank/DDBJ whole genome shotgun (WGS) entry which is preliminary data.</text>
</comment>
<evidence type="ECO:0000313" key="2">
    <source>
        <dbReference type="Proteomes" id="UP000580250"/>
    </source>
</evidence>
<reference evidence="1 2" key="1">
    <citation type="submission" date="2020-08" db="EMBL/GenBank/DDBJ databases">
        <authorList>
            <person name="Koutsovoulos G."/>
            <person name="Danchin GJ E."/>
        </authorList>
    </citation>
    <scope>NUCLEOTIDE SEQUENCE [LARGE SCALE GENOMIC DNA]</scope>
</reference>
<evidence type="ECO:0000313" key="1">
    <source>
        <dbReference type="EMBL" id="CAD2185637.1"/>
    </source>
</evidence>
<dbReference type="AlphaFoldDB" id="A0A6V7WF61"/>